<protein>
    <submittedName>
        <fullName evidence="1">Uncharacterized protein</fullName>
    </submittedName>
</protein>
<keyword evidence="2" id="KW-1185">Reference proteome</keyword>
<reference evidence="1 2" key="1">
    <citation type="submission" date="2019-08" db="EMBL/GenBank/DDBJ databases">
        <title>Whole genome of Aphis craccivora.</title>
        <authorList>
            <person name="Voronova N.V."/>
            <person name="Shulinski R.S."/>
            <person name="Bandarenka Y.V."/>
            <person name="Zhorov D.G."/>
            <person name="Warner D."/>
        </authorList>
    </citation>
    <scope>NUCLEOTIDE SEQUENCE [LARGE SCALE GENOMIC DNA]</scope>
    <source>
        <strain evidence="1">180601</strain>
        <tissue evidence="1">Whole Body</tissue>
    </source>
</reference>
<accession>A0A6G0YHU8</accession>
<proteinExistence type="predicted"/>
<name>A0A6G0YHU8_APHCR</name>
<comment type="caution">
    <text evidence="1">The sequence shown here is derived from an EMBL/GenBank/DDBJ whole genome shotgun (WGS) entry which is preliminary data.</text>
</comment>
<evidence type="ECO:0000313" key="1">
    <source>
        <dbReference type="EMBL" id="KAF0756013.1"/>
    </source>
</evidence>
<dbReference type="Proteomes" id="UP000478052">
    <property type="component" value="Unassembled WGS sequence"/>
</dbReference>
<sequence length="73" mass="8161">METVDLNNDELGTNVYECAENGTRQTISGHFVCSEIRLVVVVPPHAAYHSHTHNYTALSKESRMTSTTPNAWK</sequence>
<dbReference type="AlphaFoldDB" id="A0A6G0YHU8"/>
<evidence type="ECO:0000313" key="2">
    <source>
        <dbReference type="Proteomes" id="UP000478052"/>
    </source>
</evidence>
<organism evidence="1 2">
    <name type="scientific">Aphis craccivora</name>
    <name type="common">Cowpea aphid</name>
    <dbReference type="NCBI Taxonomy" id="307492"/>
    <lineage>
        <taxon>Eukaryota</taxon>
        <taxon>Metazoa</taxon>
        <taxon>Ecdysozoa</taxon>
        <taxon>Arthropoda</taxon>
        <taxon>Hexapoda</taxon>
        <taxon>Insecta</taxon>
        <taxon>Pterygota</taxon>
        <taxon>Neoptera</taxon>
        <taxon>Paraneoptera</taxon>
        <taxon>Hemiptera</taxon>
        <taxon>Sternorrhyncha</taxon>
        <taxon>Aphidomorpha</taxon>
        <taxon>Aphidoidea</taxon>
        <taxon>Aphididae</taxon>
        <taxon>Aphidini</taxon>
        <taxon>Aphis</taxon>
        <taxon>Aphis</taxon>
    </lineage>
</organism>
<dbReference type="EMBL" id="VUJU01003960">
    <property type="protein sequence ID" value="KAF0756013.1"/>
    <property type="molecule type" value="Genomic_DNA"/>
</dbReference>
<gene>
    <name evidence="1" type="ORF">FWK35_00017279</name>
</gene>